<dbReference type="AlphaFoldDB" id="A0A3M6U9X2"/>
<evidence type="ECO:0000313" key="2">
    <source>
        <dbReference type="Proteomes" id="UP000275408"/>
    </source>
</evidence>
<protein>
    <submittedName>
        <fullName evidence="1">Uncharacterized protein</fullName>
    </submittedName>
</protein>
<dbReference type="Proteomes" id="UP000275408">
    <property type="component" value="Unassembled WGS sequence"/>
</dbReference>
<dbReference type="EMBL" id="RCHS01001970">
    <property type="protein sequence ID" value="RMX50401.1"/>
    <property type="molecule type" value="Genomic_DNA"/>
</dbReference>
<evidence type="ECO:0000313" key="1">
    <source>
        <dbReference type="EMBL" id="RMX50401.1"/>
    </source>
</evidence>
<proteinExistence type="predicted"/>
<sequence length="136" mass="15633">MRAASFREKSLQSQQTTVKIFRRRVNSEKGGIHEGPMQLCITTFALSLIGFYFIIHHTTNANFEETRERAREHRIEESAASKSGGVAGWRRKRNVIEMTPRLDEKTAKSFGTKIFIRVDLFFANCVLKPFPEKAAR</sequence>
<comment type="caution">
    <text evidence="1">The sequence shown here is derived from an EMBL/GenBank/DDBJ whole genome shotgun (WGS) entry which is preliminary data.</text>
</comment>
<reference evidence="1 2" key="1">
    <citation type="journal article" date="2018" name="Sci. Rep.">
        <title>Comparative analysis of the Pocillopora damicornis genome highlights role of immune system in coral evolution.</title>
        <authorList>
            <person name="Cunning R."/>
            <person name="Bay R.A."/>
            <person name="Gillette P."/>
            <person name="Baker A.C."/>
            <person name="Traylor-Knowles N."/>
        </authorList>
    </citation>
    <scope>NUCLEOTIDE SEQUENCE [LARGE SCALE GENOMIC DNA]</scope>
    <source>
        <strain evidence="1">RSMAS</strain>
        <tissue evidence="1">Whole animal</tissue>
    </source>
</reference>
<organism evidence="1 2">
    <name type="scientific">Pocillopora damicornis</name>
    <name type="common">Cauliflower coral</name>
    <name type="synonym">Millepora damicornis</name>
    <dbReference type="NCBI Taxonomy" id="46731"/>
    <lineage>
        <taxon>Eukaryota</taxon>
        <taxon>Metazoa</taxon>
        <taxon>Cnidaria</taxon>
        <taxon>Anthozoa</taxon>
        <taxon>Hexacorallia</taxon>
        <taxon>Scleractinia</taxon>
        <taxon>Astrocoeniina</taxon>
        <taxon>Pocilloporidae</taxon>
        <taxon>Pocillopora</taxon>
    </lineage>
</organism>
<keyword evidence="2" id="KW-1185">Reference proteome</keyword>
<gene>
    <name evidence="1" type="ORF">pdam_00010453</name>
</gene>
<accession>A0A3M6U9X2</accession>
<name>A0A3M6U9X2_POCDA</name>